<evidence type="ECO:0000256" key="1">
    <source>
        <dbReference type="ARBA" id="ARBA00023002"/>
    </source>
</evidence>
<dbReference type="Gene3D" id="3.40.50.720">
    <property type="entry name" value="NAD(P)-binding Rossmann-like Domain"/>
    <property type="match status" value="1"/>
</dbReference>
<keyword evidence="3" id="KW-1185">Reference proteome</keyword>
<dbReference type="PANTHER" id="PTHR11606:SF33">
    <property type="entry name" value="GLUTAMATE DEHYDROGENASE [NAD(P)(+)]"/>
    <property type="match status" value="1"/>
</dbReference>
<name>A0ABD0Q1E8_CIRMR</name>
<comment type="caution">
    <text evidence="2">The sequence shown here is derived from an EMBL/GenBank/DDBJ whole genome shotgun (WGS) entry which is preliminary data.</text>
</comment>
<evidence type="ECO:0000313" key="2">
    <source>
        <dbReference type="EMBL" id="KAL0179463.1"/>
    </source>
</evidence>
<dbReference type="EMBL" id="JAMKFB020000012">
    <property type="protein sequence ID" value="KAL0179463.1"/>
    <property type="molecule type" value="Genomic_DNA"/>
</dbReference>
<dbReference type="AlphaFoldDB" id="A0ABD0Q1E8"/>
<dbReference type="Proteomes" id="UP001529510">
    <property type="component" value="Unassembled WGS sequence"/>
</dbReference>
<dbReference type="GO" id="GO:0016491">
    <property type="term" value="F:oxidoreductase activity"/>
    <property type="evidence" value="ECO:0007669"/>
    <property type="project" value="UniProtKB-KW"/>
</dbReference>
<sequence>DINAHACVTGKPISQGGIHGRISATGRGVFHGIENFINEASYMSKLGLTPGFADKTFIIQV</sequence>
<accession>A0ABD0Q1E8</accession>
<keyword evidence="1" id="KW-0560">Oxidoreductase</keyword>
<gene>
    <name evidence="2" type="ORF">M9458_024905</name>
</gene>
<organism evidence="2 3">
    <name type="scientific">Cirrhinus mrigala</name>
    <name type="common">Mrigala</name>
    <dbReference type="NCBI Taxonomy" id="683832"/>
    <lineage>
        <taxon>Eukaryota</taxon>
        <taxon>Metazoa</taxon>
        <taxon>Chordata</taxon>
        <taxon>Craniata</taxon>
        <taxon>Vertebrata</taxon>
        <taxon>Euteleostomi</taxon>
        <taxon>Actinopterygii</taxon>
        <taxon>Neopterygii</taxon>
        <taxon>Teleostei</taxon>
        <taxon>Ostariophysi</taxon>
        <taxon>Cypriniformes</taxon>
        <taxon>Cyprinidae</taxon>
        <taxon>Labeoninae</taxon>
        <taxon>Labeonini</taxon>
        <taxon>Cirrhinus</taxon>
    </lineage>
</organism>
<evidence type="ECO:0000313" key="3">
    <source>
        <dbReference type="Proteomes" id="UP001529510"/>
    </source>
</evidence>
<dbReference type="PANTHER" id="PTHR11606">
    <property type="entry name" value="GLUTAMATE DEHYDROGENASE"/>
    <property type="match status" value="1"/>
</dbReference>
<feature type="non-terminal residue" evidence="2">
    <location>
        <position position="1"/>
    </location>
</feature>
<protein>
    <submittedName>
        <fullName evidence="2">Uncharacterized protein</fullName>
    </submittedName>
</protein>
<proteinExistence type="predicted"/>
<reference evidence="2 3" key="1">
    <citation type="submission" date="2024-05" db="EMBL/GenBank/DDBJ databases">
        <title>Genome sequencing and assembly of Indian major carp, Cirrhinus mrigala (Hamilton, 1822).</title>
        <authorList>
            <person name="Mohindra V."/>
            <person name="Chowdhury L.M."/>
            <person name="Lal K."/>
            <person name="Jena J.K."/>
        </authorList>
    </citation>
    <scope>NUCLEOTIDE SEQUENCE [LARGE SCALE GENOMIC DNA]</scope>
    <source>
        <strain evidence="2">CM1030</strain>
        <tissue evidence="2">Blood</tissue>
    </source>
</reference>